<reference evidence="1 2" key="1">
    <citation type="journal article" date="2014" name="PLoS ONE">
        <title>Global Analysis of Gene Expression Profiles in Physic Nut (Jatropha curcas L.) Seedlings Exposed to Salt Stress.</title>
        <authorList>
            <person name="Zhang L."/>
            <person name="Zhang C."/>
            <person name="Wu P."/>
            <person name="Chen Y."/>
            <person name="Li M."/>
            <person name="Jiang H."/>
            <person name="Wu G."/>
        </authorList>
    </citation>
    <scope>NUCLEOTIDE SEQUENCE [LARGE SCALE GENOMIC DNA]</scope>
    <source>
        <strain evidence="2">cv. GZQX0401</strain>
        <tissue evidence="1">Young leaves</tissue>
    </source>
</reference>
<dbReference type="AlphaFoldDB" id="A0A067KYH1"/>
<dbReference type="PANTHER" id="PTHR35726">
    <property type="entry name" value="GLUTAMIC ACID-RICH PROTEIN-LIKE"/>
    <property type="match status" value="1"/>
</dbReference>
<protein>
    <submittedName>
        <fullName evidence="1">Uncharacterized protein</fullName>
    </submittedName>
</protein>
<evidence type="ECO:0000313" key="2">
    <source>
        <dbReference type="Proteomes" id="UP000027138"/>
    </source>
</evidence>
<gene>
    <name evidence="1" type="ORF">JCGZ_02036</name>
</gene>
<dbReference type="OrthoDB" id="1146319at2759"/>
<dbReference type="KEGG" id="jcu:105631843"/>
<sequence>MMDKKNELVDLSSFLLVEGSADSEGLLKLCEDVNMDCDYGEEEEEEDDDDAESCSCDTTTLLEVCCCSEFDEADKDCSDGQEPSSCRWMLEFTCDKEGEEEVSKSVSKEVMDQMEDTLFWETCLAVGYPTQPSYP</sequence>
<evidence type="ECO:0000313" key="1">
    <source>
        <dbReference type="EMBL" id="KDP40038.1"/>
    </source>
</evidence>
<accession>A0A067KYH1</accession>
<proteinExistence type="predicted"/>
<dbReference type="PANTHER" id="PTHR35726:SF5">
    <property type="match status" value="1"/>
</dbReference>
<keyword evidence="2" id="KW-1185">Reference proteome</keyword>
<dbReference type="EMBL" id="KK914334">
    <property type="protein sequence ID" value="KDP40038.1"/>
    <property type="molecule type" value="Genomic_DNA"/>
</dbReference>
<organism evidence="1 2">
    <name type="scientific">Jatropha curcas</name>
    <name type="common">Barbados nut</name>
    <dbReference type="NCBI Taxonomy" id="180498"/>
    <lineage>
        <taxon>Eukaryota</taxon>
        <taxon>Viridiplantae</taxon>
        <taxon>Streptophyta</taxon>
        <taxon>Embryophyta</taxon>
        <taxon>Tracheophyta</taxon>
        <taxon>Spermatophyta</taxon>
        <taxon>Magnoliopsida</taxon>
        <taxon>eudicotyledons</taxon>
        <taxon>Gunneridae</taxon>
        <taxon>Pentapetalae</taxon>
        <taxon>rosids</taxon>
        <taxon>fabids</taxon>
        <taxon>Malpighiales</taxon>
        <taxon>Euphorbiaceae</taxon>
        <taxon>Crotonoideae</taxon>
        <taxon>Jatropheae</taxon>
        <taxon>Jatropha</taxon>
    </lineage>
</organism>
<dbReference type="Proteomes" id="UP000027138">
    <property type="component" value="Unassembled WGS sequence"/>
</dbReference>
<name>A0A067KYH1_JATCU</name>